<feature type="region of interest" description="Disordered" evidence="1">
    <location>
        <begin position="1061"/>
        <end position="1082"/>
    </location>
</feature>
<feature type="domain" description="Cell morphogenesis protein C-terminal" evidence="3">
    <location>
        <begin position="1874"/>
        <end position="2123"/>
    </location>
</feature>
<feature type="compositionally biased region" description="Polar residues" evidence="1">
    <location>
        <begin position="102"/>
        <end position="113"/>
    </location>
</feature>
<evidence type="ECO:0000313" key="5">
    <source>
        <dbReference type="EMBL" id="KAF2103565.1"/>
    </source>
</evidence>
<dbReference type="Pfam" id="PF14222">
    <property type="entry name" value="MOR2-PAG1_N"/>
    <property type="match status" value="1"/>
</dbReference>
<comment type="caution">
    <text evidence="5">The sequence shown here is derived from an EMBL/GenBank/DDBJ whole genome shotgun (WGS) entry which is preliminary data.</text>
</comment>
<dbReference type="GO" id="GO:0000902">
    <property type="term" value="P:cell morphogenesis"/>
    <property type="evidence" value="ECO:0007669"/>
    <property type="project" value="InterPro"/>
</dbReference>
<accession>A0A9P4IL69</accession>
<dbReference type="InterPro" id="IPR016024">
    <property type="entry name" value="ARM-type_fold"/>
</dbReference>
<evidence type="ECO:0000256" key="1">
    <source>
        <dbReference type="SAM" id="MobiDB-lite"/>
    </source>
</evidence>
<evidence type="ECO:0008006" key="7">
    <source>
        <dbReference type="Google" id="ProtNLM"/>
    </source>
</evidence>
<dbReference type="GO" id="GO:0005938">
    <property type="term" value="C:cell cortex"/>
    <property type="evidence" value="ECO:0007669"/>
    <property type="project" value="TreeGrafter"/>
</dbReference>
<feature type="compositionally biased region" description="Polar residues" evidence="1">
    <location>
        <begin position="2391"/>
        <end position="2401"/>
    </location>
</feature>
<feature type="region of interest" description="Disordered" evidence="1">
    <location>
        <begin position="2421"/>
        <end position="2440"/>
    </location>
</feature>
<feature type="domain" description="Cell morphogenesis central region" evidence="4">
    <location>
        <begin position="1652"/>
        <end position="1835"/>
    </location>
</feature>
<proteinExistence type="predicted"/>
<dbReference type="Pfam" id="PF14225">
    <property type="entry name" value="MOR2-PAG1_C"/>
    <property type="match status" value="1"/>
</dbReference>
<feature type="compositionally biased region" description="Basic and acidic residues" evidence="1">
    <location>
        <begin position="92"/>
        <end position="101"/>
    </location>
</feature>
<gene>
    <name evidence="5" type="ORF">NA57DRAFT_64051</name>
</gene>
<dbReference type="GO" id="GO:0030427">
    <property type="term" value="C:site of polarized growth"/>
    <property type="evidence" value="ECO:0007669"/>
    <property type="project" value="TreeGrafter"/>
</dbReference>
<feature type="domain" description="Cell morphogenesis central region" evidence="4">
    <location>
        <begin position="871"/>
        <end position="1351"/>
    </location>
</feature>
<dbReference type="OrthoDB" id="6287725at2759"/>
<evidence type="ECO:0000259" key="4">
    <source>
        <dbReference type="Pfam" id="PF14228"/>
    </source>
</evidence>
<dbReference type="PANTHER" id="PTHR12295:SF30">
    <property type="entry name" value="PROTEIN FURRY"/>
    <property type="match status" value="1"/>
</dbReference>
<feature type="domain" description="Cell morphogenesis protein N-terminal" evidence="2">
    <location>
        <begin position="257"/>
        <end position="836"/>
    </location>
</feature>
<feature type="compositionally biased region" description="Low complexity" evidence="1">
    <location>
        <begin position="73"/>
        <end position="91"/>
    </location>
</feature>
<dbReference type="PANTHER" id="PTHR12295">
    <property type="entry name" value="FURRY-RELATED"/>
    <property type="match status" value="1"/>
</dbReference>
<evidence type="ECO:0000259" key="2">
    <source>
        <dbReference type="Pfam" id="PF14222"/>
    </source>
</evidence>
<dbReference type="EMBL" id="ML978122">
    <property type="protein sequence ID" value="KAF2103565.1"/>
    <property type="molecule type" value="Genomic_DNA"/>
</dbReference>
<feature type="region of interest" description="Disordered" evidence="1">
    <location>
        <begin position="2449"/>
        <end position="2470"/>
    </location>
</feature>
<dbReference type="Proteomes" id="UP000799772">
    <property type="component" value="Unassembled WGS sequence"/>
</dbReference>
<organism evidence="5 6">
    <name type="scientific">Rhizodiscina lignyota</name>
    <dbReference type="NCBI Taxonomy" id="1504668"/>
    <lineage>
        <taxon>Eukaryota</taxon>
        <taxon>Fungi</taxon>
        <taxon>Dikarya</taxon>
        <taxon>Ascomycota</taxon>
        <taxon>Pezizomycotina</taxon>
        <taxon>Dothideomycetes</taxon>
        <taxon>Pleosporomycetidae</taxon>
        <taxon>Aulographales</taxon>
        <taxon>Rhizodiscinaceae</taxon>
        <taxon>Rhizodiscina</taxon>
    </lineage>
</organism>
<dbReference type="InterPro" id="IPR029473">
    <property type="entry name" value="MOR2-PAG1_mid"/>
</dbReference>
<sequence>MQMTGRRRAECPSLSSYGHHRQTSIVHGMPHSRNASFVTNPLSPQIISEGVPFGGDGYAPGDDIPTVPSSINSTLTSASAAQMSSSSLYSDRTSRQREPPHSRSQSRAVPPSQTKLRTVGEFALHHLFTAFVSQALIKINKCSSAPQGPEPKVEQICGPRVDAEFDQLIWALGHVARQEPKPMIDTLMLWRQSISGEANAAREALNNAVTKSPGANGMSIRRFGQQPNYSSATLNGGDGYRPDASQAQLQLDVIQAERRSTVSIYLLCRVFIEIISQTTLGNLTVELSYKLEDIIFTQLKQSEPETLEQSPLKLANWNIFGQLLGVMSGVNFESVAGRFLKDLEVLQSHMQVKATIVREIEGRAVLLVRGMKHLRLKTVPDAAWEQTCKFMHRLTIAFNNCHGHSLKYAYCQLFEDLLVPIAAQATVELNSPKWKHVVEDMRLKLYELVNKPKHWLQAFPTLAVQICASPTEAFATHWLQLLPSVQARLKERASRGIALRGLCRLLWRYIYHGVDPPNQTLRRLEEIKAMVFLSGKKTYLSTETAIAEPLIQLVRIIGFRYQDFAFKQLIFPLMNSDVFLSGREHKVESLEPEKMVIGIRAFLAIMADLENATNPPFPVTFYSDTALERFESASMPLSPKPLIPTAIKTSTVKEDRLSRPVMVQAFGEVAKESYIKFCKILGEITIICDNTFGGQAVLDEKFGNQTPKTPMTDAFSFSRKDDHLSGLDVRQGFYDLLHVAVQALPRCLSPHIPFNSLINLLCTGTAHVQNNIATSSAQSLKSIARQSHAQQVTIGFARFIFNFDDRYATMSDGGMLGTGHIESTLRLYVELLNIWIEEIKTKTKKNVGETSENNADRMRAAGLDLHSIWAHVDEIESHGLFFLCSPSRRVRAVAVTVLRLVTEFDTALGTDSTRIITVLEGNLQNVIDVHDEKLSVAERSRLQRGIRDGQTQNTLVELCSSDTPHDSTLWFKVFPNLVRISLEVCPMAVALTRESICARISQMQRTVASLVDGTRTIPYTSYDLQSGKMSGRLAATSPEVIIEQWKLYLIFACTTLPSAGGSDSHAQGPQHTRKSSKSSQKSVDKVGSAGRLFNMVLPLLTAPNDAIRDAIVVGLGSINQGLYRILLETLQPMVVSCHEEAKQRIAHQRTPSSSVRGSRRTDVLRTEITHIYKLTSHFLQLPESYNDEWILNNLVNFTKDLRLFLNDVEVQNEYEFQKLRTHYCGLIEQLYEGISKTKDPMRWMPFQSRKAAFTLMEDWCGYSPNQPVIRQREETMRRSYLDRESYRNQNMINARMEIEKRNLRTAALSAMAVLCGGPISITTDSKTNLQFDVNRLLSWIDSIFEDVSDRTHTIGRRALKNVILHNTEHNYLMDRAIEMCYTAKSPKSLESYFEVVREILLEHADMTQAFSKMLPACLYILGNEQSILRTRAARLLRSLEEREQNISKLQDLDISVSDKTIAVYKNAQFEVSHRLSQLYGHLAPFVFAEFSRYFKDLQPDHQRNLVAAMLPWIQAIELQVEPSGEPTSTTYMLLVNLFEITVRCGTVLHNEIQALWQALATGPHAGNVRLILDFIINLCLEKKEQNFVDYSRQIVVYLSGTPAGSKVVEFLLMQIEPKAMVFENKDPFVLPPEAITLPYFADLNQVLPVGNKSHGFSLGQLSLILLVDLMVAPVQLPPSNVTLLLQVVLILWDNYTGLVQEQAREMLVHLIHELILSKIDDNTPAASRPNKQYIEGFIDSVRRGDGQVVWGYDDYNDSNNKESGLRVPEQMRFVAEQVVQIFSTSYPGIREEWAKTSLAWATTCSVRHLACRSFQLYRSIFSSLEPNMLCDMLARLSNTIAADETEILTFSMEILSTLRTIIDLLPPGDLIQYPQLFWTTCACLNTTHEQEFTESLAMLEVVLDKLDLGAPPIIQRLEENRPLTWDGHFEGLSSFIYKGVRSSVSMDKSLMLLEKLVVLPTSSLVGDDDRLAFTVLANLPRYLHSFDHEHKDRSVLASAETLANVAEKQGRIRMAQVLKAFAGVRYRSENDFLAQAVASFREWIFQDQEYQSLIFLLSLLTNSTPWFKIKTMQVLCVVIPEIDMQNPDIASKGPDLISPLLRLLQTEFCPQALQVLDNVMNMATTPMDKHHMRMSMAGSHSSRATRKEYEKTISLYGIPHESGWAIPIPANQSTTTRNNVHAVYYTCASGTTAAPPEDTPKIELVSEDPHGGYFPEYRATSTISDESSKTGQLNDIMAKLDSLDDFFDEDNFGSVPGEMQGLAPSPVESEFPHEPMEPREDIYDQQTFPLLHKSLARNTSVTSFQNGFTDNKSPSRDGNIMTPGAFNVLSSPSTVPTINQPAFRPGMHSRSITSPALNQRTPPGTSIELSSPDANFTDGTVSDDEAPVPTLTRSHTSNSAIDKSGAFPTLENVLKPAAQQARSGFRSGIRRLTGGSADARDVRAIREAIRSPKVPKVPDMYLQGPKSGEP</sequence>
<feature type="compositionally biased region" description="Polar residues" evidence="1">
    <location>
        <begin position="2369"/>
        <end position="2380"/>
    </location>
</feature>
<dbReference type="InterPro" id="IPR039867">
    <property type="entry name" value="Furry/Tao3/Mor2"/>
</dbReference>
<keyword evidence="6" id="KW-1185">Reference proteome</keyword>
<feature type="region of interest" description="Disordered" evidence="1">
    <location>
        <begin position="49"/>
        <end position="113"/>
    </location>
</feature>
<feature type="region of interest" description="Disordered" evidence="1">
    <location>
        <begin position="2369"/>
        <end position="2402"/>
    </location>
</feature>
<dbReference type="InterPro" id="IPR025614">
    <property type="entry name" value="Cell_morpho_N"/>
</dbReference>
<evidence type="ECO:0000259" key="3">
    <source>
        <dbReference type="Pfam" id="PF14225"/>
    </source>
</evidence>
<dbReference type="InterPro" id="IPR025481">
    <property type="entry name" value="Cell_Morphogen_C"/>
</dbReference>
<protein>
    <recommendedName>
        <fullName evidence="7">Cell morphogenesis protein</fullName>
    </recommendedName>
</protein>
<name>A0A9P4IL69_9PEZI</name>
<feature type="domain" description="Cell morphogenesis central region" evidence="4">
    <location>
        <begin position="1355"/>
        <end position="1587"/>
    </location>
</feature>
<dbReference type="Pfam" id="PF14228">
    <property type="entry name" value="MOR2-PAG1_mid"/>
    <property type="match status" value="3"/>
</dbReference>
<evidence type="ECO:0000313" key="6">
    <source>
        <dbReference type="Proteomes" id="UP000799772"/>
    </source>
</evidence>
<reference evidence="5" key="1">
    <citation type="journal article" date="2020" name="Stud. Mycol.">
        <title>101 Dothideomycetes genomes: a test case for predicting lifestyles and emergence of pathogens.</title>
        <authorList>
            <person name="Haridas S."/>
            <person name="Albert R."/>
            <person name="Binder M."/>
            <person name="Bloem J."/>
            <person name="Labutti K."/>
            <person name="Salamov A."/>
            <person name="Andreopoulos B."/>
            <person name="Baker S."/>
            <person name="Barry K."/>
            <person name="Bills G."/>
            <person name="Bluhm B."/>
            <person name="Cannon C."/>
            <person name="Castanera R."/>
            <person name="Culley D."/>
            <person name="Daum C."/>
            <person name="Ezra D."/>
            <person name="Gonzalez J."/>
            <person name="Henrissat B."/>
            <person name="Kuo A."/>
            <person name="Liang C."/>
            <person name="Lipzen A."/>
            <person name="Lutzoni F."/>
            <person name="Magnuson J."/>
            <person name="Mondo S."/>
            <person name="Nolan M."/>
            <person name="Ohm R."/>
            <person name="Pangilinan J."/>
            <person name="Park H.-J."/>
            <person name="Ramirez L."/>
            <person name="Alfaro M."/>
            <person name="Sun H."/>
            <person name="Tritt A."/>
            <person name="Yoshinaga Y."/>
            <person name="Zwiers L.-H."/>
            <person name="Turgeon B."/>
            <person name="Goodwin S."/>
            <person name="Spatafora J."/>
            <person name="Crous P."/>
            <person name="Grigoriev I."/>
        </authorList>
    </citation>
    <scope>NUCLEOTIDE SEQUENCE</scope>
    <source>
        <strain evidence="5">CBS 133067</strain>
    </source>
</reference>
<dbReference type="SUPFAM" id="SSF48371">
    <property type="entry name" value="ARM repeat"/>
    <property type="match status" value="2"/>
</dbReference>